<evidence type="ECO:0000256" key="5">
    <source>
        <dbReference type="ARBA" id="ARBA00022679"/>
    </source>
</evidence>
<keyword evidence="8" id="KW-0732">Signal</keyword>
<keyword evidence="18" id="KW-1185">Reference proteome</keyword>
<evidence type="ECO:0000256" key="9">
    <source>
        <dbReference type="ARBA" id="ARBA00022771"/>
    </source>
</evidence>
<evidence type="ECO:0000256" key="10">
    <source>
        <dbReference type="ARBA" id="ARBA00022786"/>
    </source>
</evidence>
<gene>
    <name evidence="17" type="ORF">HHK36_027530</name>
</gene>
<dbReference type="PANTHER" id="PTHR46279:SF9">
    <property type="entry name" value="OS01G0116300 PROTEIN"/>
    <property type="match status" value="1"/>
</dbReference>
<evidence type="ECO:0000259" key="16">
    <source>
        <dbReference type="Pfam" id="PF13947"/>
    </source>
</evidence>
<reference evidence="17 18" key="1">
    <citation type="submission" date="2020-04" db="EMBL/GenBank/DDBJ databases">
        <title>Plant Genome Project.</title>
        <authorList>
            <person name="Zhang R.-G."/>
        </authorList>
    </citation>
    <scope>NUCLEOTIDE SEQUENCE [LARGE SCALE GENOMIC DNA]</scope>
    <source>
        <strain evidence="17">YNK0</strain>
        <tissue evidence="17">Leaf</tissue>
    </source>
</reference>
<dbReference type="GO" id="GO:0008270">
    <property type="term" value="F:zinc ion binding"/>
    <property type="evidence" value="ECO:0007669"/>
    <property type="project" value="UniProtKB-KW"/>
</dbReference>
<comment type="pathway">
    <text evidence="3">Protein modification; protein ubiquitination.</text>
</comment>
<dbReference type="AlphaFoldDB" id="A0A834YGV9"/>
<evidence type="ECO:0000256" key="4">
    <source>
        <dbReference type="ARBA" id="ARBA00012483"/>
    </source>
</evidence>
<keyword evidence="13" id="KW-0472">Membrane</keyword>
<proteinExistence type="inferred from homology"/>
<keyword evidence="11" id="KW-0862">Zinc</keyword>
<keyword evidence="6" id="KW-0812">Transmembrane</keyword>
<dbReference type="OMA" id="DHEDMCK"/>
<evidence type="ECO:0000256" key="6">
    <source>
        <dbReference type="ARBA" id="ARBA00022692"/>
    </source>
</evidence>
<dbReference type="PANTHER" id="PTHR46279">
    <property type="entry name" value="RING/U-BOX SUPERFAMILY PROTEIN"/>
    <property type="match status" value="1"/>
</dbReference>
<dbReference type="OrthoDB" id="547665at2759"/>
<evidence type="ECO:0000256" key="15">
    <source>
        <dbReference type="SAM" id="MobiDB-lite"/>
    </source>
</evidence>
<dbReference type="EC" id="2.3.2.27" evidence="4"/>
<comment type="catalytic activity">
    <reaction evidence="1">
        <text>S-ubiquitinyl-[E2 ubiquitin-conjugating enzyme]-L-cysteine + [acceptor protein]-L-lysine = [E2 ubiquitin-conjugating enzyme]-L-cysteine + N(6)-ubiquitinyl-[acceptor protein]-L-lysine.</text>
        <dbReference type="EC" id="2.3.2.27"/>
    </reaction>
</comment>
<dbReference type="InterPro" id="IPR025287">
    <property type="entry name" value="WAK_GUB"/>
</dbReference>
<dbReference type="GO" id="GO:0030247">
    <property type="term" value="F:polysaccharide binding"/>
    <property type="evidence" value="ECO:0007669"/>
    <property type="project" value="InterPro"/>
</dbReference>
<keyword evidence="5" id="KW-0808">Transferase</keyword>
<evidence type="ECO:0000256" key="7">
    <source>
        <dbReference type="ARBA" id="ARBA00022723"/>
    </source>
</evidence>
<evidence type="ECO:0000256" key="8">
    <source>
        <dbReference type="ARBA" id="ARBA00022729"/>
    </source>
</evidence>
<evidence type="ECO:0000256" key="2">
    <source>
        <dbReference type="ARBA" id="ARBA00004167"/>
    </source>
</evidence>
<evidence type="ECO:0000256" key="11">
    <source>
        <dbReference type="ARBA" id="ARBA00022833"/>
    </source>
</evidence>
<dbReference type="GO" id="GO:0061630">
    <property type="term" value="F:ubiquitin protein ligase activity"/>
    <property type="evidence" value="ECO:0007669"/>
    <property type="project" value="UniProtKB-EC"/>
</dbReference>
<name>A0A834YGV9_TETSI</name>
<keyword evidence="10" id="KW-0833">Ubl conjugation pathway</keyword>
<evidence type="ECO:0000256" key="1">
    <source>
        <dbReference type="ARBA" id="ARBA00000900"/>
    </source>
</evidence>
<dbReference type="Proteomes" id="UP000655225">
    <property type="component" value="Unassembled WGS sequence"/>
</dbReference>
<dbReference type="InterPro" id="IPR046948">
    <property type="entry name" value="ATL20-22-like"/>
</dbReference>
<dbReference type="Pfam" id="PF13947">
    <property type="entry name" value="GUB_WAK_bind"/>
    <property type="match status" value="1"/>
</dbReference>
<keyword evidence="9" id="KW-0863">Zinc-finger</keyword>
<dbReference type="GO" id="GO:0016020">
    <property type="term" value="C:membrane"/>
    <property type="evidence" value="ECO:0007669"/>
    <property type="project" value="UniProtKB-SubCell"/>
</dbReference>
<evidence type="ECO:0000313" key="17">
    <source>
        <dbReference type="EMBL" id="KAF8380060.1"/>
    </source>
</evidence>
<evidence type="ECO:0000256" key="3">
    <source>
        <dbReference type="ARBA" id="ARBA00004906"/>
    </source>
</evidence>
<evidence type="ECO:0000256" key="14">
    <source>
        <dbReference type="ARBA" id="ARBA00024209"/>
    </source>
</evidence>
<comment type="subcellular location">
    <subcellularLocation>
        <location evidence="2">Membrane</location>
        <topology evidence="2">Single-pass membrane protein</topology>
    </subcellularLocation>
</comment>
<sequence>MDITAGNSGTMMVDGKHTRGQRGLGASQDHDHCKLQSCTKINSPVIKIPFWLKGRQPDDCGYPIPGFELSCTVANETVLELPYAGKFFVRSIDYKSQELEVYDPADN</sequence>
<evidence type="ECO:0000256" key="13">
    <source>
        <dbReference type="ARBA" id="ARBA00023136"/>
    </source>
</evidence>
<protein>
    <recommendedName>
        <fullName evidence="4">RING-type E3 ubiquitin transferase</fullName>
        <ecNumber evidence="4">2.3.2.27</ecNumber>
    </recommendedName>
</protein>
<keyword evidence="12" id="KW-1133">Transmembrane helix</keyword>
<dbReference type="EMBL" id="JABCRI010000021">
    <property type="protein sequence ID" value="KAF8380060.1"/>
    <property type="molecule type" value="Genomic_DNA"/>
</dbReference>
<accession>A0A834YGV9</accession>
<feature type="domain" description="Wall-associated receptor kinase galacturonan-binding" evidence="16">
    <location>
        <begin position="33"/>
        <end position="103"/>
    </location>
</feature>
<feature type="compositionally biased region" description="Polar residues" evidence="15">
    <location>
        <begin position="1"/>
        <end position="10"/>
    </location>
</feature>
<evidence type="ECO:0000256" key="12">
    <source>
        <dbReference type="ARBA" id="ARBA00022989"/>
    </source>
</evidence>
<organism evidence="17 18">
    <name type="scientific">Tetracentron sinense</name>
    <name type="common">Spur-leaf</name>
    <dbReference type="NCBI Taxonomy" id="13715"/>
    <lineage>
        <taxon>Eukaryota</taxon>
        <taxon>Viridiplantae</taxon>
        <taxon>Streptophyta</taxon>
        <taxon>Embryophyta</taxon>
        <taxon>Tracheophyta</taxon>
        <taxon>Spermatophyta</taxon>
        <taxon>Magnoliopsida</taxon>
        <taxon>Trochodendrales</taxon>
        <taxon>Trochodendraceae</taxon>
        <taxon>Tetracentron</taxon>
    </lineage>
</organism>
<keyword evidence="7" id="KW-0479">Metal-binding</keyword>
<feature type="region of interest" description="Disordered" evidence="15">
    <location>
        <begin position="1"/>
        <end position="29"/>
    </location>
</feature>
<comment type="similarity">
    <text evidence="14">Belongs to the RING-type zinc finger family. ATL subfamily.</text>
</comment>
<evidence type="ECO:0000313" key="18">
    <source>
        <dbReference type="Proteomes" id="UP000655225"/>
    </source>
</evidence>
<comment type="caution">
    <text evidence="17">The sequence shown here is derived from an EMBL/GenBank/DDBJ whole genome shotgun (WGS) entry which is preliminary data.</text>
</comment>